<protein>
    <submittedName>
        <fullName evidence="1">Uncharacterized protein</fullName>
    </submittedName>
</protein>
<proteinExistence type="predicted"/>
<dbReference type="AlphaFoldDB" id="A0A0B4FRP1"/>
<dbReference type="Proteomes" id="UP000031184">
    <property type="component" value="Unassembled WGS sequence"/>
</dbReference>
<evidence type="ECO:0000313" key="1">
    <source>
        <dbReference type="EMBL" id="KID50142.1"/>
    </source>
</evidence>
<gene>
    <name evidence="1" type="ORF">C095_01770</name>
</gene>
<dbReference type="EMBL" id="AUZI01000008">
    <property type="protein sequence ID" value="KID50142.1"/>
    <property type="molecule type" value="Genomic_DNA"/>
</dbReference>
<accession>A0A0B4FRP1</accession>
<evidence type="ECO:0000313" key="2">
    <source>
        <dbReference type="Proteomes" id="UP000031184"/>
    </source>
</evidence>
<comment type="caution">
    <text evidence="1">The sequence shown here is derived from an EMBL/GenBank/DDBJ whole genome shotgun (WGS) entry which is preliminary data.</text>
</comment>
<reference evidence="1 2" key="1">
    <citation type="submission" date="2013-08" db="EMBL/GenBank/DDBJ databases">
        <title>An opportunistic ruminal bacterium that causes liver abscesses in cattle.</title>
        <authorList>
            <person name="Benahmed F.H."/>
            <person name="Rasmussen M."/>
            <person name="Harbottle H."/>
            <person name="Soppet D."/>
            <person name="Nagaraja T.G."/>
            <person name="Davidson M."/>
        </authorList>
    </citation>
    <scope>NUCLEOTIDE SEQUENCE [LARGE SCALE GENOMIC DNA]</scope>
    <source>
        <strain evidence="1 2">B35</strain>
    </source>
</reference>
<organism evidence="1 2">
    <name type="scientific">Fusobacterium necrophorum subsp. funduliforme B35</name>
    <dbReference type="NCBI Taxonomy" id="1226633"/>
    <lineage>
        <taxon>Bacteria</taxon>
        <taxon>Fusobacteriati</taxon>
        <taxon>Fusobacteriota</taxon>
        <taxon>Fusobacteriia</taxon>
        <taxon>Fusobacteriales</taxon>
        <taxon>Fusobacteriaceae</taxon>
        <taxon>Fusobacterium</taxon>
    </lineage>
</organism>
<name>A0A0B4FRP1_9FUSO</name>
<sequence>MAKTRIFTGSIFLERMELYMKLKNFSFYLGNEKFFSVLKYDTIQKTIKGEIFRK</sequence>